<dbReference type="EMBL" id="JAGFNY010000028">
    <property type="protein sequence ID" value="MBW7570748.1"/>
    <property type="molecule type" value="Genomic_DNA"/>
</dbReference>
<reference evidence="1 2" key="1">
    <citation type="submission" date="2021-03" db="EMBL/GenBank/DDBJ databases">
        <title>Succinivibrio sp. nov. isolated from feces of cow.</title>
        <authorList>
            <person name="Choi J.-Y."/>
        </authorList>
    </citation>
    <scope>NUCLEOTIDE SEQUENCE [LARGE SCALE GENOMIC DNA]</scope>
    <source>
        <strain evidence="1 2">AGMB01872</strain>
    </source>
</reference>
<accession>A0ABS7DHH8</accession>
<proteinExistence type="predicted"/>
<protein>
    <submittedName>
        <fullName evidence="1">Uncharacterized protein</fullName>
    </submittedName>
</protein>
<sequence>MNDYEVSETYRLRKSDDGYCTYATLRTDWSPYKFKFADSDWSEGSNFGFMSGPGVIREGSLPLKLNPDSKFEEISFYPNSDGVYKFCVIKRNGGYYATVYKSSKKLLLSMAQLFKLSKD</sequence>
<gene>
    <name evidence="1" type="ORF">J5V48_07570</name>
</gene>
<dbReference type="Proteomes" id="UP000731465">
    <property type="component" value="Unassembled WGS sequence"/>
</dbReference>
<name>A0ABS7DHH8_9GAMM</name>
<dbReference type="RefSeq" id="WP_219937973.1">
    <property type="nucleotide sequence ID" value="NZ_JAGFNY010000028.1"/>
</dbReference>
<evidence type="ECO:0000313" key="2">
    <source>
        <dbReference type="Proteomes" id="UP000731465"/>
    </source>
</evidence>
<organism evidence="1 2">
    <name type="scientific">Succinivibrio faecicola</name>
    <dbReference type="NCBI Taxonomy" id="2820300"/>
    <lineage>
        <taxon>Bacteria</taxon>
        <taxon>Pseudomonadati</taxon>
        <taxon>Pseudomonadota</taxon>
        <taxon>Gammaproteobacteria</taxon>
        <taxon>Aeromonadales</taxon>
        <taxon>Succinivibrionaceae</taxon>
        <taxon>Succinivibrio</taxon>
    </lineage>
</organism>
<evidence type="ECO:0000313" key="1">
    <source>
        <dbReference type="EMBL" id="MBW7570748.1"/>
    </source>
</evidence>
<comment type="caution">
    <text evidence="1">The sequence shown here is derived from an EMBL/GenBank/DDBJ whole genome shotgun (WGS) entry which is preliminary data.</text>
</comment>
<keyword evidence="2" id="KW-1185">Reference proteome</keyword>